<dbReference type="NCBIfam" id="TIGR00379">
    <property type="entry name" value="cobB"/>
    <property type="match status" value="1"/>
</dbReference>
<dbReference type="SUPFAM" id="SSF52540">
    <property type="entry name" value="P-loop containing nucleoside triphosphate hydrolases"/>
    <property type="match status" value="1"/>
</dbReference>
<dbReference type="Pfam" id="PF07685">
    <property type="entry name" value="GATase_3"/>
    <property type="match status" value="1"/>
</dbReference>
<gene>
    <name evidence="7" type="primary">cbiA</name>
    <name evidence="10" type="ordered locus">Dtox_3091</name>
</gene>
<dbReference type="RefSeq" id="WP_015758535.1">
    <property type="nucleotide sequence ID" value="NC_013216.1"/>
</dbReference>
<evidence type="ECO:0000256" key="1">
    <source>
        <dbReference type="ARBA" id="ARBA00001946"/>
    </source>
</evidence>
<evidence type="ECO:0000256" key="3">
    <source>
        <dbReference type="ARBA" id="ARBA00022741"/>
    </source>
</evidence>
<dbReference type="eggNOG" id="COG1797">
    <property type="taxonomic scope" value="Bacteria"/>
</dbReference>
<dbReference type="InterPro" id="IPR011698">
    <property type="entry name" value="GATase_3"/>
</dbReference>
<evidence type="ECO:0000259" key="8">
    <source>
        <dbReference type="Pfam" id="PF01656"/>
    </source>
</evidence>
<evidence type="ECO:0000256" key="7">
    <source>
        <dbReference type="HAMAP-Rule" id="MF_00027"/>
    </source>
</evidence>
<dbReference type="CDD" id="cd03130">
    <property type="entry name" value="GATase1_CobB"/>
    <property type="match status" value="1"/>
</dbReference>
<comment type="catalytic activity">
    <reaction evidence="7">
        <text>cob(II)yrinate + 2 L-glutamine + 2 ATP + 2 H2O = cob(II)yrinate a,c diamide + 2 L-glutamate + 2 ADP + 2 phosphate + 2 H(+)</text>
        <dbReference type="Rhea" id="RHEA:26289"/>
        <dbReference type="ChEBI" id="CHEBI:15377"/>
        <dbReference type="ChEBI" id="CHEBI:15378"/>
        <dbReference type="ChEBI" id="CHEBI:29985"/>
        <dbReference type="ChEBI" id="CHEBI:30616"/>
        <dbReference type="ChEBI" id="CHEBI:43474"/>
        <dbReference type="ChEBI" id="CHEBI:58359"/>
        <dbReference type="ChEBI" id="CHEBI:58537"/>
        <dbReference type="ChEBI" id="CHEBI:58894"/>
        <dbReference type="ChEBI" id="CHEBI:456216"/>
        <dbReference type="EC" id="6.3.5.11"/>
    </reaction>
</comment>
<evidence type="ECO:0000256" key="5">
    <source>
        <dbReference type="ARBA" id="ARBA00022842"/>
    </source>
</evidence>
<protein>
    <recommendedName>
        <fullName evidence="7">Cobyrinate a,c-diamide synthase</fullName>
        <ecNumber evidence="7">6.3.5.11</ecNumber>
    </recommendedName>
    <alternativeName>
        <fullName evidence="7">Cobyrinic acid a,c-diamide synthetase</fullName>
    </alternativeName>
</protein>
<keyword evidence="2 7" id="KW-0436">Ligase</keyword>
<keyword evidence="4 7" id="KW-0067">ATP-binding</keyword>
<dbReference type="Gene3D" id="3.40.50.880">
    <property type="match status" value="1"/>
</dbReference>
<dbReference type="Proteomes" id="UP000002217">
    <property type="component" value="Chromosome"/>
</dbReference>
<keyword evidence="6 7" id="KW-0315">Glutamine amidotransferase</keyword>
<dbReference type="PANTHER" id="PTHR43873:SF1">
    <property type="entry name" value="COBYRINATE A,C-DIAMIDE SYNTHASE"/>
    <property type="match status" value="1"/>
</dbReference>
<dbReference type="SUPFAM" id="SSF52317">
    <property type="entry name" value="Class I glutamine amidotransferase-like"/>
    <property type="match status" value="1"/>
</dbReference>
<comment type="domain">
    <text evidence="7">Comprises of two domains. The C-terminal domain contains the binding site for glutamine and catalyzes the hydrolysis of this substrate to glutamate and ammonia. The N-terminal domain is anticipated to bind ATP and cobyrinate and catalyzes the ultimate synthesis of the diamide product. The ammonia produced via the glutaminase domain is probably translocated to the adjacent domain via a molecular tunnel, where it reacts with an activated intermediate.</text>
</comment>
<dbReference type="EMBL" id="CP001720">
    <property type="protein sequence ID" value="ACV63843.1"/>
    <property type="molecule type" value="Genomic_DNA"/>
</dbReference>
<dbReference type="InterPro" id="IPR002586">
    <property type="entry name" value="CobQ/CobB/MinD/ParA_Nub-bd_dom"/>
</dbReference>
<organism evidence="10 11">
    <name type="scientific">Desulfofarcimen acetoxidans (strain ATCC 49208 / DSM 771 / KCTC 5769 / VKM B-1644 / 5575)</name>
    <name type="common">Desulfotomaculum acetoxidans</name>
    <dbReference type="NCBI Taxonomy" id="485916"/>
    <lineage>
        <taxon>Bacteria</taxon>
        <taxon>Bacillati</taxon>
        <taxon>Bacillota</taxon>
        <taxon>Clostridia</taxon>
        <taxon>Eubacteriales</taxon>
        <taxon>Peptococcaceae</taxon>
        <taxon>Desulfofarcimen</taxon>
    </lineage>
</organism>
<comment type="miscellaneous">
    <text evidence="7">The a and c carboxylates of cobyrinate are activated for nucleophilic attack via formation of a phosphorylated intermediate by ATP. CbiA catalyzes first the amidation of the c-carboxylate, and then that of the a-carboxylate.</text>
</comment>
<dbReference type="STRING" id="485916.Dtox_3091"/>
<comment type="function">
    <text evidence="7">Catalyzes the ATP-dependent amidation of the two carboxylate groups at positions a and c of cobyrinate, using either L-glutamine or ammonia as the nitrogen source.</text>
</comment>
<feature type="domain" description="CobB/CobQ-like glutamine amidotransferase" evidence="9">
    <location>
        <begin position="249"/>
        <end position="441"/>
    </location>
</feature>
<evidence type="ECO:0000259" key="9">
    <source>
        <dbReference type="Pfam" id="PF07685"/>
    </source>
</evidence>
<keyword evidence="3 7" id="KW-0547">Nucleotide-binding</keyword>
<dbReference type="InterPro" id="IPR029062">
    <property type="entry name" value="Class_I_gatase-like"/>
</dbReference>
<dbReference type="NCBIfam" id="NF002204">
    <property type="entry name" value="PRK01077.1"/>
    <property type="match status" value="1"/>
</dbReference>
<dbReference type="Gene3D" id="3.40.50.300">
    <property type="entry name" value="P-loop containing nucleotide triphosphate hydrolases"/>
    <property type="match status" value="2"/>
</dbReference>
<comment type="cofactor">
    <cofactor evidence="1 7">
        <name>Mg(2+)</name>
        <dbReference type="ChEBI" id="CHEBI:18420"/>
    </cofactor>
</comment>
<dbReference type="KEGG" id="dae:Dtox_3091"/>
<evidence type="ECO:0000313" key="11">
    <source>
        <dbReference type="Proteomes" id="UP000002217"/>
    </source>
</evidence>
<dbReference type="GO" id="GO:0042242">
    <property type="term" value="F:cobyrinic acid a,c-diamide synthase activity"/>
    <property type="evidence" value="ECO:0007669"/>
    <property type="project" value="UniProtKB-UniRule"/>
</dbReference>
<keyword evidence="11" id="KW-1185">Reference proteome</keyword>
<evidence type="ECO:0000256" key="4">
    <source>
        <dbReference type="ARBA" id="ARBA00022840"/>
    </source>
</evidence>
<dbReference type="HAMAP" id="MF_00027">
    <property type="entry name" value="CobB_CbiA"/>
    <property type="match status" value="1"/>
</dbReference>
<dbReference type="CDD" id="cd05388">
    <property type="entry name" value="CobB_N"/>
    <property type="match status" value="1"/>
</dbReference>
<evidence type="ECO:0000256" key="6">
    <source>
        <dbReference type="ARBA" id="ARBA00022962"/>
    </source>
</evidence>
<accession>C8W3Q7</accession>
<dbReference type="InterPro" id="IPR004484">
    <property type="entry name" value="CbiA/CobB_synth"/>
</dbReference>
<dbReference type="OrthoDB" id="9764035at2"/>
<dbReference type="AlphaFoldDB" id="C8W3Q7"/>
<dbReference type="GO" id="GO:0009236">
    <property type="term" value="P:cobalamin biosynthetic process"/>
    <property type="evidence" value="ECO:0007669"/>
    <property type="project" value="UniProtKB-UniRule"/>
</dbReference>
<keyword evidence="7" id="KW-0169">Cobalamin biosynthesis</keyword>
<evidence type="ECO:0000256" key="2">
    <source>
        <dbReference type="ARBA" id="ARBA00022598"/>
    </source>
</evidence>
<comment type="pathway">
    <text evidence="7">Cofactor biosynthesis; adenosylcobalamin biosynthesis; cob(II)yrinate a,c-diamide from sirohydrochlorin (anaerobic route): step 10/10.</text>
</comment>
<proteinExistence type="inferred from homology"/>
<sequence>MSLLPRLMFAGTNSGVGKTTITTAVMTALTRQGYRVQPYKVGPDYIDPGYHLAATGRFSRNLDSWFFDADGIKEMFTRSAVDADLSIIEGVMGLYDGYGSGEEGSSAQVAKLLQCPTVLILDARSMARSAAAVVYGYRNYDPKVPLAGVILNRVGSDRHYRILKESVESCGVPVLGAVKRNELLSMPERHLGLVPTAEKNDMEERLDILAATVSASIDLEGLVRLARQAGRLSEPVKKLFPTPKQVHLRIGVARDEAFNFYYQDSLDLLSALGAELVLFSPLHDNHLPPALDGLYLGGGFPEMFLQDLADRKTFLSDIRTAAASGMPVYAECGGFMYLTEAIEDFSGKRLAMAGVVPGCCRMERRRVALGYVRASVLKDNVLSARGTEIKGHEFHYSTYFASEEVLPSPAYLMVKSDGSQESYAGYSVGNILASYLHLHLAAYPDLAENFLKSCAIFRKSRQGE</sequence>
<dbReference type="PANTHER" id="PTHR43873">
    <property type="entry name" value="COBYRINATE A,C-DIAMIDE SYNTHASE"/>
    <property type="match status" value="1"/>
</dbReference>
<dbReference type="EC" id="6.3.5.11" evidence="7"/>
<reference evidence="10 11" key="1">
    <citation type="journal article" date="2009" name="Stand. Genomic Sci.">
        <title>Complete genome sequence of Desulfotomaculum acetoxidans type strain (5575).</title>
        <authorList>
            <person name="Spring S."/>
            <person name="Lapidus A."/>
            <person name="Schroder M."/>
            <person name="Gleim D."/>
            <person name="Sims D."/>
            <person name="Meincke L."/>
            <person name="Glavina Del Rio T."/>
            <person name="Tice H."/>
            <person name="Copeland A."/>
            <person name="Cheng J.F."/>
            <person name="Lucas S."/>
            <person name="Chen F."/>
            <person name="Nolan M."/>
            <person name="Bruce D."/>
            <person name="Goodwin L."/>
            <person name="Pitluck S."/>
            <person name="Ivanova N."/>
            <person name="Mavromatis K."/>
            <person name="Mikhailova N."/>
            <person name="Pati A."/>
            <person name="Chen A."/>
            <person name="Palaniappan K."/>
            <person name="Land M."/>
            <person name="Hauser L."/>
            <person name="Chang Y.J."/>
            <person name="Jeffries C.D."/>
            <person name="Chain P."/>
            <person name="Saunders E."/>
            <person name="Brettin T."/>
            <person name="Detter J.C."/>
            <person name="Goker M."/>
            <person name="Bristow J."/>
            <person name="Eisen J.A."/>
            <person name="Markowitz V."/>
            <person name="Hugenholtz P."/>
            <person name="Kyrpides N.C."/>
            <person name="Klenk H.P."/>
            <person name="Han C."/>
        </authorList>
    </citation>
    <scope>NUCLEOTIDE SEQUENCE [LARGE SCALE GENOMIC DNA]</scope>
    <source>
        <strain evidence="11">ATCC 49208 / DSM 771 / VKM B-1644</strain>
    </source>
</reference>
<feature type="site" description="Increases nucleophilicity of active site Cys" evidence="7">
    <location>
        <position position="437"/>
    </location>
</feature>
<evidence type="ECO:0000313" key="10">
    <source>
        <dbReference type="EMBL" id="ACV63843.1"/>
    </source>
</evidence>
<name>C8W3Q7_DESAS</name>
<dbReference type="PROSITE" id="PS51274">
    <property type="entry name" value="GATASE_COBBQ"/>
    <property type="match status" value="1"/>
</dbReference>
<feature type="domain" description="CobQ/CobB/MinD/ParA nucleotide binding" evidence="8">
    <location>
        <begin position="7"/>
        <end position="191"/>
    </location>
</feature>
<dbReference type="HOGENOM" id="CLU_022752_2_0_9"/>
<comment type="similarity">
    <text evidence="7">Belongs to the CobB/CbiA family.</text>
</comment>
<dbReference type="GO" id="GO:0005524">
    <property type="term" value="F:ATP binding"/>
    <property type="evidence" value="ECO:0007669"/>
    <property type="project" value="UniProtKB-UniRule"/>
</dbReference>
<keyword evidence="5 7" id="KW-0460">Magnesium</keyword>
<dbReference type="Pfam" id="PF01656">
    <property type="entry name" value="CbiA"/>
    <property type="match status" value="1"/>
</dbReference>
<feature type="active site" description="Nucleophile" evidence="7">
    <location>
        <position position="332"/>
    </location>
</feature>
<dbReference type="InterPro" id="IPR027417">
    <property type="entry name" value="P-loop_NTPase"/>
</dbReference>
<dbReference type="UniPathway" id="UPA00148">
    <property type="reaction ID" value="UER00231"/>
</dbReference>